<feature type="non-terminal residue" evidence="2">
    <location>
        <position position="1"/>
    </location>
</feature>
<dbReference type="EMBL" id="KV428890">
    <property type="protein sequence ID" value="KZT31081.1"/>
    <property type="molecule type" value="Genomic_DNA"/>
</dbReference>
<evidence type="ECO:0000313" key="2">
    <source>
        <dbReference type="EMBL" id="KZT31081.1"/>
    </source>
</evidence>
<evidence type="ECO:0008006" key="4">
    <source>
        <dbReference type="Google" id="ProtNLM"/>
    </source>
</evidence>
<dbReference type="AlphaFoldDB" id="A0A165WF54"/>
<keyword evidence="3" id="KW-1185">Reference proteome</keyword>
<dbReference type="InterPro" id="IPR036259">
    <property type="entry name" value="MFS_trans_sf"/>
</dbReference>
<feature type="transmembrane region" description="Helical" evidence="1">
    <location>
        <begin position="84"/>
        <end position="109"/>
    </location>
</feature>
<dbReference type="Gene3D" id="1.20.1250.20">
    <property type="entry name" value="MFS general substrate transporter like domains"/>
    <property type="match status" value="1"/>
</dbReference>
<name>A0A165WF54_9AGAM</name>
<evidence type="ECO:0000256" key="1">
    <source>
        <dbReference type="SAM" id="Phobius"/>
    </source>
</evidence>
<gene>
    <name evidence="2" type="ORF">SISSUDRAFT_995540</name>
</gene>
<reference evidence="2 3" key="1">
    <citation type="journal article" date="2016" name="Mol. Biol. Evol.">
        <title>Comparative Genomics of Early-Diverging Mushroom-Forming Fungi Provides Insights into the Origins of Lignocellulose Decay Capabilities.</title>
        <authorList>
            <person name="Nagy L.G."/>
            <person name="Riley R."/>
            <person name="Tritt A."/>
            <person name="Adam C."/>
            <person name="Daum C."/>
            <person name="Floudas D."/>
            <person name="Sun H."/>
            <person name="Yadav J.S."/>
            <person name="Pangilinan J."/>
            <person name="Larsson K.H."/>
            <person name="Matsuura K."/>
            <person name="Barry K."/>
            <person name="Labutti K."/>
            <person name="Kuo R."/>
            <person name="Ohm R.A."/>
            <person name="Bhattacharya S.S."/>
            <person name="Shirouzu T."/>
            <person name="Yoshinaga Y."/>
            <person name="Martin F.M."/>
            <person name="Grigoriev I.V."/>
            <person name="Hibbett D.S."/>
        </authorList>
    </citation>
    <scope>NUCLEOTIDE SEQUENCE [LARGE SCALE GENOMIC DNA]</scope>
    <source>
        <strain evidence="2 3">HHB10207 ss-3</strain>
    </source>
</reference>
<organism evidence="2 3">
    <name type="scientific">Sistotremastrum suecicum HHB10207 ss-3</name>
    <dbReference type="NCBI Taxonomy" id="1314776"/>
    <lineage>
        <taxon>Eukaryota</taxon>
        <taxon>Fungi</taxon>
        <taxon>Dikarya</taxon>
        <taxon>Basidiomycota</taxon>
        <taxon>Agaricomycotina</taxon>
        <taxon>Agaricomycetes</taxon>
        <taxon>Sistotremastrales</taxon>
        <taxon>Sistotremastraceae</taxon>
        <taxon>Sistotremastrum</taxon>
    </lineage>
</organism>
<protein>
    <recommendedName>
        <fullName evidence="4">Major facilitator superfamily (MFS) profile domain-containing protein</fullName>
    </recommendedName>
</protein>
<feature type="transmembrane region" description="Helical" evidence="1">
    <location>
        <begin position="59"/>
        <end position="78"/>
    </location>
</feature>
<proteinExistence type="predicted"/>
<evidence type="ECO:0000313" key="3">
    <source>
        <dbReference type="Proteomes" id="UP000076798"/>
    </source>
</evidence>
<feature type="transmembrane region" description="Helical" evidence="1">
    <location>
        <begin position="29"/>
        <end position="52"/>
    </location>
</feature>
<dbReference type="OrthoDB" id="6499973at2759"/>
<dbReference type="STRING" id="1314776.A0A165WF54"/>
<accession>A0A165WF54</accession>
<keyword evidence="1" id="KW-1133">Transmembrane helix</keyword>
<dbReference type="Proteomes" id="UP000076798">
    <property type="component" value="Unassembled WGS sequence"/>
</dbReference>
<keyword evidence="1" id="KW-0812">Transmembrane</keyword>
<dbReference type="SUPFAM" id="SSF103473">
    <property type="entry name" value="MFS general substrate transporter"/>
    <property type="match status" value="1"/>
</dbReference>
<sequence length="118" mass="13339">FVSHRHTGAYGVYEAFYKEHYLSNLSSSAISWVGSTQYSLMFGLGMVGGLLFDKGKFQPIFFFSVALYIFCNFMLSLARPQHFYQIFLSQGLGMGVAMGLLYAPTFMIVGAHFHHQEK</sequence>
<keyword evidence="1" id="KW-0472">Membrane</keyword>